<evidence type="ECO:0000313" key="2">
    <source>
        <dbReference type="Proteomes" id="UP000255425"/>
    </source>
</evidence>
<accession>A0A380HCQ5</accession>
<protein>
    <recommendedName>
        <fullName evidence="3">Lipoprotein</fullName>
    </recommendedName>
</protein>
<dbReference type="GeneID" id="63935462"/>
<gene>
    <name evidence="1" type="ORF">NCTC11807_02684</name>
</gene>
<evidence type="ECO:0008006" key="3">
    <source>
        <dbReference type="Google" id="ProtNLM"/>
    </source>
</evidence>
<dbReference type="AlphaFoldDB" id="A0A380HCQ5"/>
<keyword evidence="2" id="KW-1185">Reference proteome</keyword>
<evidence type="ECO:0000313" key="1">
    <source>
        <dbReference type="EMBL" id="SUM74608.1"/>
    </source>
</evidence>
<sequence>MRLYILISVLAITIGCLYAYSIDFIHGIAITALIQTLTLPIVDKYEYKKGD</sequence>
<dbReference type="RefSeq" id="WP_165417851.1">
    <property type="nucleotide sequence ID" value="NZ_CP066042.1"/>
</dbReference>
<name>A0A380HCQ5_9STAP</name>
<organism evidence="1 2">
    <name type="scientific">Staphylococcus saccharolyticus</name>
    <dbReference type="NCBI Taxonomy" id="33028"/>
    <lineage>
        <taxon>Bacteria</taxon>
        <taxon>Bacillati</taxon>
        <taxon>Bacillota</taxon>
        <taxon>Bacilli</taxon>
        <taxon>Bacillales</taxon>
        <taxon>Staphylococcaceae</taxon>
        <taxon>Staphylococcus</taxon>
    </lineage>
</organism>
<dbReference type="Proteomes" id="UP000255425">
    <property type="component" value="Unassembled WGS sequence"/>
</dbReference>
<dbReference type="EMBL" id="UHDZ01000001">
    <property type="protein sequence ID" value="SUM74608.1"/>
    <property type="molecule type" value="Genomic_DNA"/>
</dbReference>
<reference evidence="1 2" key="1">
    <citation type="submission" date="2018-06" db="EMBL/GenBank/DDBJ databases">
        <authorList>
            <consortium name="Pathogen Informatics"/>
            <person name="Doyle S."/>
        </authorList>
    </citation>
    <scope>NUCLEOTIDE SEQUENCE [LARGE SCALE GENOMIC DNA]</scope>
    <source>
        <strain evidence="1 2">NCTC11807</strain>
    </source>
</reference>
<dbReference type="PROSITE" id="PS51257">
    <property type="entry name" value="PROKAR_LIPOPROTEIN"/>
    <property type="match status" value="1"/>
</dbReference>
<proteinExistence type="predicted"/>